<name>I0GUV6_SELRL</name>
<dbReference type="AlphaFoldDB" id="I0GUV6"/>
<accession>I0GUV6</accession>
<geneLocation type="plasmid" evidence="2 3">
    <name>pSRC2</name>
</geneLocation>
<dbReference type="Gene3D" id="3.40.50.1000">
    <property type="entry name" value="HAD superfamily/HAD-like"/>
    <property type="match status" value="1"/>
</dbReference>
<dbReference type="EMBL" id="AP012293">
    <property type="protein sequence ID" value="BAL84543.1"/>
    <property type="molecule type" value="Genomic_DNA"/>
</dbReference>
<dbReference type="OrthoDB" id="9799365at2"/>
<protein>
    <submittedName>
        <fullName evidence="2">Putative nonspecific acid phosphatase</fullName>
    </submittedName>
</protein>
<dbReference type="Proteomes" id="UP000007887">
    <property type="component" value="Plasmid pSRC2"/>
</dbReference>
<proteinExistence type="predicted"/>
<dbReference type="SUPFAM" id="SSF56784">
    <property type="entry name" value="HAD-like"/>
    <property type="match status" value="1"/>
</dbReference>
<evidence type="ECO:0000256" key="1">
    <source>
        <dbReference type="SAM" id="SignalP"/>
    </source>
</evidence>
<feature type="signal peptide" evidence="1">
    <location>
        <begin position="1"/>
        <end position="28"/>
    </location>
</feature>
<dbReference type="InterPro" id="IPR036412">
    <property type="entry name" value="HAD-like_sf"/>
</dbReference>
<evidence type="ECO:0000313" key="3">
    <source>
        <dbReference type="Proteomes" id="UP000007887"/>
    </source>
</evidence>
<dbReference type="PATRIC" id="fig|927704.6.peg.3202"/>
<keyword evidence="1" id="KW-0732">Signal</keyword>
<organism evidence="2 3">
    <name type="scientific">Selenomonas ruminantium subsp. lactilytica (strain NBRC 103574 / TAM6421)</name>
    <dbReference type="NCBI Taxonomy" id="927704"/>
    <lineage>
        <taxon>Bacteria</taxon>
        <taxon>Bacillati</taxon>
        <taxon>Bacillota</taxon>
        <taxon>Negativicutes</taxon>
        <taxon>Selenomonadales</taxon>
        <taxon>Selenomonadaceae</taxon>
        <taxon>Selenomonas</taxon>
    </lineage>
</organism>
<reference evidence="2 3" key="1">
    <citation type="submission" date="2011-10" db="EMBL/GenBank/DDBJ databases">
        <title>Whole genome sequence of Selenomonas ruminantium subsp. lactilytica TAM6421.</title>
        <authorList>
            <person name="Oguchi A."/>
            <person name="Ankai A."/>
            <person name="Kaneko J."/>
            <person name="Yamada-Narita S."/>
            <person name="Fukui S."/>
            <person name="Takahashi M."/>
            <person name="Onodera T."/>
            <person name="Kojima S."/>
            <person name="Fushimi T."/>
            <person name="Abe N."/>
            <person name="Kamio Y."/>
            <person name="Yamazaki S."/>
            <person name="Fujita N."/>
        </authorList>
    </citation>
    <scope>NUCLEOTIDE SEQUENCE [LARGE SCALE GENOMIC DNA]</scope>
    <source>
        <strain evidence="3">NBRC 103574 / TAM6421</strain>
        <plasmid evidence="2 3">pSRC2</plasmid>
    </source>
</reference>
<feature type="chain" id="PRO_5003627099" evidence="1">
    <location>
        <begin position="29"/>
        <end position="360"/>
    </location>
</feature>
<sequence>MYRTNKIIATLVASFMIGSIGWMPCSEAASRTEIAQISVNQKGSNFKYWQKGSAVLAQLRDYVQKVTNPKDKDFIPVRDRIAVFDVDGTLVCETAPFCFDFLMMVDRALYDSSYTASARDAQNAKDVEMDIYAHKVTNDTRIKTCESHASVFAGMTPEEYETYIEKYMQKSVEGFQNLKIGEAYYLPMVEVLSYLRANDFKIFLVSGADRQYTRVMVEILPVDSDNIIGTDYRYVEENQQGKDGMEYVFPSDGKVVRGEFEVKNINMNKVSAMAKEIGKHPVLAFGNSSGDFSMYNYTTANTKYKTMVFSLLADDTEREFGKPFSAEKMLKNCEQNGWIPISMRDDWRTIYGDNVKKTGE</sequence>
<gene>
    <name evidence="2" type="ordered locus">SELR_pSRC200090</name>
</gene>
<keyword evidence="2" id="KW-0614">Plasmid</keyword>
<dbReference type="KEGG" id="sri:SELR_pSRC200090"/>
<dbReference type="InterPro" id="IPR023214">
    <property type="entry name" value="HAD_sf"/>
</dbReference>
<dbReference type="HOGENOM" id="CLU_052514_0_0_9"/>
<evidence type="ECO:0000313" key="2">
    <source>
        <dbReference type="EMBL" id="BAL84543.1"/>
    </source>
</evidence>
<dbReference type="Pfam" id="PF12710">
    <property type="entry name" value="HAD"/>
    <property type="match status" value="1"/>
</dbReference>